<dbReference type="Pfam" id="PF10551">
    <property type="entry name" value="MULE"/>
    <property type="match status" value="1"/>
</dbReference>
<dbReference type="GO" id="GO:0106274">
    <property type="term" value="F:NAD+-protein-arginine ADP-ribosyltransferase activity"/>
    <property type="evidence" value="ECO:0007669"/>
    <property type="project" value="UniProtKB-EC"/>
</dbReference>
<name>A0A814Z0R0_9BILA</name>
<evidence type="ECO:0000256" key="2">
    <source>
        <dbReference type="ARBA" id="ARBA00022676"/>
    </source>
</evidence>
<dbReference type="InterPro" id="IPR018289">
    <property type="entry name" value="MULE_transposase_dom"/>
</dbReference>
<dbReference type="EC" id="2.4.2.31" evidence="6"/>
<comment type="catalytic activity">
    <reaction evidence="5 6">
        <text>L-arginyl-[protein] + NAD(+) = N(omega)-(ADP-D-ribosyl)-L-arginyl-[protein] + nicotinamide + H(+)</text>
        <dbReference type="Rhea" id="RHEA:19149"/>
        <dbReference type="Rhea" id="RHEA-COMP:10532"/>
        <dbReference type="Rhea" id="RHEA-COMP:15087"/>
        <dbReference type="ChEBI" id="CHEBI:15378"/>
        <dbReference type="ChEBI" id="CHEBI:17154"/>
        <dbReference type="ChEBI" id="CHEBI:29965"/>
        <dbReference type="ChEBI" id="CHEBI:57540"/>
        <dbReference type="ChEBI" id="CHEBI:142554"/>
        <dbReference type="EC" id="2.4.2.31"/>
    </reaction>
</comment>
<sequence length="562" mass="65917">MEPKDGLTQDESASIYLYAMEWNETENSLYAILNRTLCLADRTQLRPWFRYLKLFLTALFKLPSIPCRVFWRGVPEDLSTLYSLRKEQIWWSFSSWTSSISVLESPFYLGKSKARTMMSIETKNGKLIRTHSFFQNHDEILLPPGICLRVIDQANPTDSLHFIHFQEISPPFPMLAEPFDLNQLKKTPPKLLSSQGNFPKVDASSNMSLSSSFKKDINMSLIKSVKGKDQLLLDGYRYRRDRLVWRCVTNNCKGRARYDDGIYTTYQDHICRAPDPDEIEKALYNYEIKKNAQQCHDPPRLIIQNARLKISLDAAINIPQYTASQRSIQRVRRDKDVQTEPKTFADIIIPSNYQVNALNEQFLLYDNNDNQRRILIFATKQHLDFLNECESWHCDGTFAVAPKLFEQMYSIHGSIRGKKLPLLYSLLPNKDKKTYEELFRIVAQHVRRKPDYITIDFEKAAENAFNVIYPECEILGCFFHFKKCIWKHICELHLKKEFLENQNNRRTMKNLAALAFVPPNNIVEEFSRIKENASDVLDGNKLYILNFYYVLSSFRFDFVFRR</sequence>
<organism evidence="8 10">
    <name type="scientific">Rotaria sordida</name>
    <dbReference type="NCBI Taxonomy" id="392033"/>
    <lineage>
        <taxon>Eukaryota</taxon>
        <taxon>Metazoa</taxon>
        <taxon>Spiralia</taxon>
        <taxon>Gnathifera</taxon>
        <taxon>Rotifera</taxon>
        <taxon>Eurotatoria</taxon>
        <taxon>Bdelloidea</taxon>
        <taxon>Philodinida</taxon>
        <taxon>Philodinidae</taxon>
        <taxon>Rotaria</taxon>
    </lineage>
</organism>
<evidence type="ECO:0000313" key="10">
    <source>
        <dbReference type="Proteomes" id="UP000663854"/>
    </source>
</evidence>
<reference evidence="8" key="1">
    <citation type="submission" date="2021-02" db="EMBL/GenBank/DDBJ databases">
        <authorList>
            <person name="Nowell W R."/>
        </authorList>
    </citation>
    <scope>NUCLEOTIDE SEQUENCE</scope>
</reference>
<evidence type="ECO:0000313" key="9">
    <source>
        <dbReference type="EMBL" id="CAF1517938.1"/>
    </source>
</evidence>
<dbReference type="PANTHER" id="PTHR47160:SF10">
    <property type="entry name" value="MULE TRANSPOSASE DOMAIN-CONTAINING PROTEIN"/>
    <property type="match status" value="1"/>
</dbReference>
<keyword evidence="11" id="KW-1185">Reference proteome</keyword>
<evidence type="ECO:0000313" key="8">
    <source>
        <dbReference type="EMBL" id="CAF1235713.1"/>
    </source>
</evidence>
<keyword evidence="6" id="KW-0520">NAD</keyword>
<keyword evidence="4" id="KW-0548">Nucleotidyltransferase</keyword>
<dbReference type="Gene3D" id="3.90.176.10">
    <property type="entry name" value="Toxin ADP-ribosyltransferase, Chain A, domain 1"/>
    <property type="match status" value="1"/>
</dbReference>
<keyword evidence="6" id="KW-0521">NADP</keyword>
<dbReference type="Proteomes" id="UP000663854">
    <property type="component" value="Unassembled WGS sequence"/>
</dbReference>
<evidence type="ECO:0000256" key="3">
    <source>
        <dbReference type="ARBA" id="ARBA00022679"/>
    </source>
</evidence>
<dbReference type="AlphaFoldDB" id="A0A814Z0R0"/>
<accession>A0A814Z0R0</accession>
<evidence type="ECO:0000256" key="4">
    <source>
        <dbReference type="ARBA" id="ARBA00022695"/>
    </source>
</evidence>
<protein>
    <recommendedName>
        <fullName evidence="6">NAD(P)(+)--arginine ADP-ribosyltransferase</fullName>
        <ecNumber evidence="6">2.4.2.31</ecNumber>
    </recommendedName>
    <alternativeName>
        <fullName evidence="6">Mono(ADP-ribosyl)transferase</fullName>
    </alternativeName>
</protein>
<dbReference type="EMBL" id="CAJNOH010001619">
    <property type="protein sequence ID" value="CAF1235713.1"/>
    <property type="molecule type" value="Genomic_DNA"/>
</dbReference>
<dbReference type="InterPro" id="IPR000768">
    <property type="entry name" value="ART"/>
</dbReference>
<comment type="similarity">
    <text evidence="1 6">Belongs to the Arg-specific ADP-ribosyltransferase family.</text>
</comment>
<keyword evidence="2 6" id="KW-0328">Glycosyltransferase</keyword>
<comment type="caution">
    <text evidence="8">The sequence shown here is derived from an EMBL/GenBank/DDBJ whole genome shotgun (WGS) entry which is preliminary data.</text>
</comment>
<dbReference type="PANTHER" id="PTHR47160">
    <property type="entry name" value="PUTATIVE-RELATED"/>
    <property type="match status" value="1"/>
</dbReference>
<evidence type="ECO:0000256" key="1">
    <source>
        <dbReference type="ARBA" id="ARBA00009558"/>
    </source>
</evidence>
<dbReference type="SUPFAM" id="SSF56399">
    <property type="entry name" value="ADP-ribosylation"/>
    <property type="match status" value="1"/>
</dbReference>
<dbReference type="Proteomes" id="UP000663870">
    <property type="component" value="Unassembled WGS sequence"/>
</dbReference>
<evidence type="ECO:0000313" key="11">
    <source>
        <dbReference type="Proteomes" id="UP000663870"/>
    </source>
</evidence>
<keyword evidence="3 6" id="KW-0808">Transferase</keyword>
<dbReference type="Pfam" id="PF01129">
    <property type="entry name" value="ART"/>
    <property type="match status" value="1"/>
</dbReference>
<dbReference type="EMBL" id="CAJNOL010002632">
    <property type="protein sequence ID" value="CAF1517938.1"/>
    <property type="molecule type" value="Genomic_DNA"/>
</dbReference>
<evidence type="ECO:0000256" key="6">
    <source>
        <dbReference type="RuleBase" id="RU361228"/>
    </source>
</evidence>
<proteinExistence type="inferred from homology"/>
<feature type="domain" description="MULE transposase" evidence="7">
    <location>
        <begin position="392"/>
        <end position="483"/>
    </location>
</feature>
<dbReference type="Gene3D" id="2.20.25.240">
    <property type="match status" value="1"/>
</dbReference>
<evidence type="ECO:0000256" key="5">
    <source>
        <dbReference type="ARBA" id="ARBA00047597"/>
    </source>
</evidence>
<dbReference type="GO" id="GO:0016779">
    <property type="term" value="F:nucleotidyltransferase activity"/>
    <property type="evidence" value="ECO:0007669"/>
    <property type="project" value="UniProtKB-KW"/>
</dbReference>
<gene>
    <name evidence="9" type="ORF">JXQ802_LOCUS41390</name>
    <name evidence="8" type="ORF">PYM288_LOCUS26613</name>
</gene>
<evidence type="ECO:0000259" key="7">
    <source>
        <dbReference type="Pfam" id="PF10551"/>
    </source>
</evidence>